<sequence length="102" mass="11133">MLTDGCSWFSQIRRVTGSPLKSFNTGFNSPDIALSAFTCCSRGATAKSLIAFRCDYYTSNEPYKSSNKYMPGMIFSGRGILPFPVYISGRKCGLPSALHARG</sequence>
<keyword evidence="1" id="KW-0614">Plasmid</keyword>
<organism evidence="1">
    <name type="scientific">Klebsiella pneumoniae</name>
    <dbReference type="NCBI Taxonomy" id="573"/>
    <lineage>
        <taxon>Bacteria</taxon>
        <taxon>Pseudomonadati</taxon>
        <taxon>Pseudomonadota</taxon>
        <taxon>Gammaproteobacteria</taxon>
        <taxon>Enterobacterales</taxon>
        <taxon>Enterobacteriaceae</taxon>
        <taxon>Klebsiella/Raoultella group</taxon>
        <taxon>Klebsiella</taxon>
        <taxon>Klebsiella pneumoniae complex</taxon>
    </lineage>
</organism>
<evidence type="ECO:0000313" key="1">
    <source>
        <dbReference type="EMBL" id="ARF19263.1"/>
    </source>
</evidence>
<accession>A0A1W5T8D6</accession>
<dbReference type="AlphaFoldDB" id="A0A1W5T8D6"/>
<name>A0A1W5T8D6_KLEPN</name>
<geneLocation type="plasmid" evidence="1">
    <name>pKp41M</name>
</geneLocation>
<dbReference type="EMBL" id="KY781949">
    <property type="protein sequence ID" value="ARF19263.1"/>
    <property type="molecule type" value="Genomic_DNA"/>
</dbReference>
<protein>
    <submittedName>
        <fullName evidence="1">Uncharacterized protein</fullName>
    </submittedName>
</protein>
<reference evidence="1" key="1">
    <citation type="submission" date="2017-03" db="EMBL/GenBank/DDBJ databases">
        <title>Complete DNA Sequence of IncM1 Plasmid Bearing the Novel qnrE1 PMQR Variant and blaCTX-M-8 from Klebsiella pneumoniae.</title>
        <authorList>
            <person name="Cunha M.P.V."/>
            <person name="Cerdeira L."/>
            <person name="Lincopan N."/>
            <person name="Knobl T."/>
        </authorList>
    </citation>
    <scope>NUCLEOTIDE SEQUENCE</scope>
    <source>
        <strain evidence="1">Kp41</strain>
        <plasmid evidence="1">pKp41M</plasmid>
    </source>
</reference>
<proteinExistence type="predicted"/>
<gene>
    <name evidence="1" type="ORF">pKp41M_00056</name>
</gene>